<feature type="region of interest" description="Disordered" evidence="1">
    <location>
        <begin position="1"/>
        <end position="40"/>
    </location>
</feature>
<dbReference type="OrthoDB" id="6433at2157"/>
<dbReference type="Gene3D" id="3.60.15.10">
    <property type="entry name" value="Ribonuclease Z/Hydroxyacylglutathione hydrolase-like"/>
    <property type="match status" value="1"/>
</dbReference>
<dbReference type="PANTHER" id="PTHR23131:SF0">
    <property type="entry name" value="ENDORIBONUCLEASE LACTB2"/>
    <property type="match status" value="1"/>
</dbReference>
<name>A0A1H6HPH8_9EURY</name>
<dbReference type="RefSeq" id="WP_092813229.1">
    <property type="nucleotide sequence ID" value="NZ_FNWU01000001.1"/>
</dbReference>
<evidence type="ECO:0000313" key="4">
    <source>
        <dbReference type="Proteomes" id="UP000199215"/>
    </source>
</evidence>
<evidence type="ECO:0000313" key="3">
    <source>
        <dbReference type="EMBL" id="SEH37783.1"/>
    </source>
</evidence>
<dbReference type="InterPro" id="IPR001279">
    <property type="entry name" value="Metallo-B-lactamas"/>
</dbReference>
<dbReference type="EMBL" id="FNWU01000001">
    <property type="protein sequence ID" value="SEH37783.1"/>
    <property type="molecule type" value="Genomic_DNA"/>
</dbReference>
<feature type="compositionally biased region" description="Low complexity" evidence="1">
    <location>
        <begin position="13"/>
        <end position="23"/>
    </location>
</feature>
<gene>
    <name evidence="3" type="ORF">SAMN05192561_101263</name>
</gene>
<reference evidence="3 4" key="1">
    <citation type="submission" date="2016-10" db="EMBL/GenBank/DDBJ databases">
        <authorList>
            <person name="de Groot N.N."/>
        </authorList>
    </citation>
    <scope>NUCLEOTIDE SEQUENCE [LARGE SCALE GENOMIC DNA]</scope>
    <source>
        <strain evidence="3 4">IBRC-M10418</strain>
    </source>
</reference>
<dbReference type="STRING" id="1267564.SAMN05192561_101263"/>
<dbReference type="PANTHER" id="PTHR23131">
    <property type="entry name" value="ENDORIBONUCLEASE LACTB2"/>
    <property type="match status" value="1"/>
</dbReference>
<keyword evidence="4" id="KW-1185">Reference proteome</keyword>
<dbReference type="Gene3D" id="1.10.10.10">
    <property type="entry name" value="Winged helix-like DNA-binding domain superfamily/Winged helix DNA-binding domain"/>
    <property type="match status" value="1"/>
</dbReference>
<dbReference type="InterPro" id="IPR036866">
    <property type="entry name" value="RibonucZ/Hydroxyglut_hydro"/>
</dbReference>
<dbReference type="AlphaFoldDB" id="A0A1H6HPH8"/>
<dbReference type="Proteomes" id="UP000199215">
    <property type="component" value="Unassembled WGS sequence"/>
</dbReference>
<feature type="compositionally biased region" description="Basic and acidic residues" evidence="1">
    <location>
        <begin position="1"/>
        <end position="12"/>
    </location>
</feature>
<evidence type="ECO:0000256" key="1">
    <source>
        <dbReference type="SAM" id="MobiDB-lite"/>
    </source>
</evidence>
<dbReference type="InterPro" id="IPR036388">
    <property type="entry name" value="WH-like_DNA-bd_sf"/>
</dbReference>
<dbReference type="Pfam" id="PF00753">
    <property type="entry name" value="Lactamase_B"/>
    <property type="match status" value="1"/>
</dbReference>
<accession>A0A1H6HPH8</accession>
<sequence length="288" mass="30048">MARDAADGRSSDASDGQSSGATDTTEPIRRISLEVPTRAPSGATNAYLVDDLLVDPAAEDPELDRLADSGRIDHVAVTHTHADHVGAVADYADRADATVWAPAAFADRVADATGVAPNATFTDGDTLGEDGPTALETPGHAVDHVAFAVPDHRRHEAGEAILCGDLAVAEGSVVVGPGGGGLIAYLESLRRLRDRTPTALYPGHGPAIEGSEAVTAALDRLIDHRLDRETAVLEAVETGARDVDAVVDAAYEKDLTGVADLARATVRAHLEKLLAEGRIGDEWRARIP</sequence>
<organism evidence="3 4">
    <name type="scientific">Halopenitus malekzadehii</name>
    <dbReference type="NCBI Taxonomy" id="1267564"/>
    <lineage>
        <taxon>Archaea</taxon>
        <taxon>Methanobacteriati</taxon>
        <taxon>Methanobacteriota</taxon>
        <taxon>Stenosarchaea group</taxon>
        <taxon>Halobacteria</taxon>
        <taxon>Halobacteriales</taxon>
        <taxon>Haloferacaceae</taxon>
        <taxon>Halopenitus</taxon>
    </lineage>
</organism>
<dbReference type="InterPro" id="IPR050662">
    <property type="entry name" value="Sec-metab_biosynth-thioest"/>
</dbReference>
<proteinExistence type="predicted"/>
<dbReference type="SUPFAM" id="SSF56281">
    <property type="entry name" value="Metallo-hydrolase/oxidoreductase"/>
    <property type="match status" value="1"/>
</dbReference>
<dbReference type="SMART" id="SM00849">
    <property type="entry name" value="Lactamase_B"/>
    <property type="match status" value="1"/>
</dbReference>
<feature type="domain" description="Metallo-beta-lactamase" evidence="2">
    <location>
        <begin position="43"/>
        <end position="204"/>
    </location>
</feature>
<protein>
    <submittedName>
        <fullName evidence="3">Glyoxylase, beta-lactamase superfamily II</fullName>
    </submittedName>
</protein>
<evidence type="ECO:0000259" key="2">
    <source>
        <dbReference type="SMART" id="SM00849"/>
    </source>
</evidence>